<feature type="region of interest" description="Disordered" evidence="1">
    <location>
        <begin position="39"/>
        <end position="110"/>
    </location>
</feature>
<feature type="region of interest" description="Disordered" evidence="1">
    <location>
        <begin position="227"/>
        <end position="256"/>
    </location>
</feature>
<feature type="compositionally biased region" description="Acidic residues" evidence="1">
    <location>
        <begin position="97"/>
        <end position="108"/>
    </location>
</feature>
<reference evidence="3 4" key="1">
    <citation type="journal article" date="2018" name="Cell">
        <title>The Chara Genome: Secondary Complexity and Implications for Plant Terrestrialization.</title>
        <authorList>
            <person name="Nishiyama T."/>
            <person name="Sakayama H."/>
            <person name="Vries J.D."/>
            <person name="Buschmann H."/>
            <person name="Saint-Marcoux D."/>
            <person name="Ullrich K.K."/>
            <person name="Haas F.B."/>
            <person name="Vanderstraeten L."/>
            <person name="Becker D."/>
            <person name="Lang D."/>
            <person name="Vosolsobe S."/>
            <person name="Rombauts S."/>
            <person name="Wilhelmsson P.K.I."/>
            <person name="Janitza P."/>
            <person name="Kern R."/>
            <person name="Heyl A."/>
            <person name="Rumpler F."/>
            <person name="Villalobos L.I.A.C."/>
            <person name="Clay J.M."/>
            <person name="Skokan R."/>
            <person name="Toyoda A."/>
            <person name="Suzuki Y."/>
            <person name="Kagoshima H."/>
            <person name="Schijlen E."/>
            <person name="Tajeshwar N."/>
            <person name="Catarino B."/>
            <person name="Hetherington A.J."/>
            <person name="Saltykova A."/>
            <person name="Bonnot C."/>
            <person name="Breuninger H."/>
            <person name="Symeonidi A."/>
            <person name="Radhakrishnan G.V."/>
            <person name="Van Nieuwerburgh F."/>
            <person name="Deforce D."/>
            <person name="Chang C."/>
            <person name="Karol K.G."/>
            <person name="Hedrich R."/>
            <person name="Ulvskov P."/>
            <person name="Glockner G."/>
            <person name="Delwiche C.F."/>
            <person name="Petrasek J."/>
            <person name="Van de Peer Y."/>
            <person name="Friml J."/>
            <person name="Beilby M."/>
            <person name="Dolan L."/>
            <person name="Kohara Y."/>
            <person name="Sugano S."/>
            <person name="Fujiyama A."/>
            <person name="Delaux P.-M."/>
            <person name="Quint M."/>
            <person name="TheiBen G."/>
            <person name="Hagemann M."/>
            <person name="Harholt J."/>
            <person name="Dunand C."/>
            <person name="Zachgo S."/>
            <person name="Langdale J."/>
            <person name="Maumus F."/>
            <person name="Straeten D.V.D."/>
            <person name="Gould S.B."/>
            <person name="Rensing S.A."/>
        </authorList>
    </citation>
    <scope>NUCLEOTIDE SEQUENCE [LARGE SCALE GENOMIC DNA]</scope>
    <source>
        <strain evidence="3 4">S276</strain>
    </source>
</reference>
<evidence type="ECO:0000313" key="3">
    <source>
        <dbReference type="EMBL" id="GBG91398.1"/>
    </source>
</evidence>
<keyword evidence="2" id="KW-1133">Transmembrane helix</keyword>
<evidence type="ECO:0000313" key="4">
    <source>
        <dbReference type="Proteomes" id="UP000265515"/>
    </source>
</evidence>
<dbReference type="EMBL" id="BFEA01000902">
    <property type="protein sequence ID" value="GBG91398.1"/>
    <property type="molecule type" value="Genomic_DNA"/>
</dbReference>
<feature type="transmembrane region" description="Helical" evidence="2">
    <location>
        <begin position="6"/>
        <end position="29"/>
    </location>
</feature>
<keyword evidence="4" id="KW-1185">Reference proteome</keyword>
<feature type="compositionally biased region" description="Basic and acidic residues" evidence="1">
    <location>
        <begin position="72"/>
        <end position="96"/>
    </location>
</feature>
<protein>
    <submittedName>
        <fullName evidence="3">Uncharacterized protein</fullName>
    </submittedName>
</protein>
<organism evidence="3 4">
    <name type="scientific">Chara braunii</name>
    <name type="common">Braun's stonewort</name>
    <dbReference type="NCBI Taxonomy" id="69332"/>
    <lineage>
        <taxon>Eukaryota</taxon>
        <taxon>Viridiplantae</taxon>
        <taxon>Streptophyta</taxon>
        <taxon>Charophyceae</taxon>
        <taxon>Charales</taxon>
        <taxon>Characeae</taxon>
        <taxon>Chara</taxon>
    </lineage>
</organism>
<keyword evidence="2" id="KW-0812">Transmembrane</keyword>
<keyword evidence="2" id="KW-0472">Membrane</keyword>
<dbReference type="Proteomes" id="UP000265515">
    <property type="component" value="Unassembled WGS sequence"/>
</dbReference>
<proteinExistence type="predicted"/>
<evidence type="ECO:0000256" key="2">
    <source>
        <dbReference type="SAM" id="Phobius"/>
    </source>
</evidence>
<gene>
    <name evidence="3" type="ORF">CBR_g52285</name>
</gene>
<feature type="compositionally biased region" description="Basic residues" evidence="1">
    <location>
        <begin position="60"/>
        <end position="71"/>
    </location>
</feature>
<dbReference type="AlphaFoldDB" id="A0A388MA02"/>
<sequence length="383" mass="44202">MDDYPIQGLLALSVLLVPLFRLMFPLGFGRVCTSRMLMRSGTVKPGPTPAEQAEIDRRLTEKKKKKEAKKKQKEEEARKKMKEKMEKELEEELKSIEEEEEELEEEDEHTLLLASRRQELEERKRLQAEGEKLQKALEAQKENPSEIEAQLALLKETVLNTRQNMKLMHQTLQRVEAHRVEFENVWNSFVEKSAKDVDQHVQTYIQALDEHINKVFTPEVVEKIVKGVGGDNGDGDGDDDDDKKGKKKIGDTKDKLPQETGQVNKIKLKLSWTYNGKKDESVLHWAAAIETYVYGQCIPYWDKVLMATSCMGGDAMSFAISMQKEAGCSSMVEYSQQTRIEDFLKLIRERFEDKNLARRTEMLILNLPDRKWKSTFALKATMD</sequence>
<accession>A0A388MA02</accession>
<comment type="caution">
    <text evidence="3">The sequence shown here is derived from an EMBL/GenBank/DDBJ whole genome shotgun (WGS) entry which is preliminary data.</text>
</comment>
<feature type="compositionally biased region" description="Basic and acidic residues" evidence="1">
    <location>
        <begin position="242"/>
        <end position="256"/>
    </location>
</feature>
<evidence type="ECO:0000256" key="1">
    <source>
        <dbReference type="SAM" id="MobiDB-lite"/>
    </source>
</evidence>
<dbReference type="Gramene" id="GBG91398">
    <property type="protein sequence ID" value="GBG91398"/>
    <property type="gene ID" value="CBR_g52285"/>
</dbReference>
<name>A0A388MA02_CHABU</name>